<evidence type="ECO:0000256" key="3">
    <source>
        <dbReference type="ARBA" id="ARBA00023004"/>
    </source>
</evidence>
<evidence type="ECO:0000256" key="6">
    <source>
        <dbReference type="ARBA" id="ARBA00038001"/>
    </source>
</evidence>
<dbReference type="GO" id="GO:0046872">
    <property type="term" value="F:metal ion binding"/>
    <property type="evidence" value="ECO:0007669"/>
    <property type="project" value="UniProtKB-KW"/>
</dbReference>
<dbReference type="GO" id="GO:0051537">
    <property type="term" value="F:2 iron, 2 sulfur cluster binding"/>
    <property type="evidence" value="ECO:0007669"/>
    <property type="project" value="UniProtKB-KW"/>
</dbReference>
<dbReference type="PROSITE" id="PS51296">
    <property type="entry name" value="RIESKE"/>
    <property type="match status" value="1"/>
</dbReference>
<dbReference type="GO" id="GO:0004497">
    <property type="term" value="F:monooxygenase activity"/>
    <property type="evidence" value="ECO:0007669"/>
    <property type="project" value="UniProtKB-ARBA"/>
</dbReference>
<dbReference type="SUPFAM" id="SSF50022">
    <property type="entry name" value="ISP domain"/>
    <property type="match status" value="1"/>
</dbReference>
<comment type="cofactor">
    <cofactor evidence="5">
        <name>[2Fe-2S] cluster</name>
        <dbReference type="ChEBI" id="CHEBI:190135"/>
    </cofactor>
</comment>
<evidence type="ECO:0000313" key="9">
    <source>
        <dbReference type="Proteomes" id="UP000186868"/>
    </source>
</evidence>
<evidence type="ECO:0000256" key="1">
    <source>
        <dbReference type="ARBA" id="ARBA00022714"/>
    </source>
</evidence>
<dbReference type="Pfam" id="PF00355">
    <property type="entry name" value="Rieske"/>
    <property type="match status" value="1"/>
</dbReference>
<organism evidence="8 9">
    <name type="scientific">Hydrococcus rivularis NIES-593</name>
    <dbReference type="NCBI Taxonomy" id="1921803"/>
    <lineage>
        <taxon>Bacteria</taxon>
        <taxon>Bacillati</taxon>
        <taxon>Cyanobacteriota</taxon>
        <taxon>Cyanophyceae</taxon>
        <taxon>Pleurocapsales</taxon>
        <taxon>Hydrococcaceae</taxon>
        <taxon>Hydrococcus</taxon>
    </lineage>
</organism>
<accession>A0A1U7HE25</accession>
<evidence type="ECO:0000313" key="8">
    <source>
        <dbReference type="EMBL" id="OKH21833.1"/>
    </source>
</evidence>
<keyword evidence="9" id="KW-1185">Reference proteome</keyword>
<dbReference type="Proteomes" id="UP000186868">
    <property type="component" value="Unassembled WGS sequence"/>
</dbReference>
<keyword evidence="1" id="KW-0001">2Fe-2S</keyword>
<protein>
    <submittedName>
        <fullName evidence="8">Rieske (2Fe-2S) protein</fullName>
    </submittedName>
</protein>
<gene>
    <name evidence="8" type="ORF">NIES593_14245</name>
</gene>
<evidence type="ECO:0000256" key="5">
    <source>
        <dbReference type="ARBA" id="ARBA00034078"/>
    </source>
</evidence>
<comment type="caution">
    <text evidence="8">The sequence shown here is derived from an EMBL/GenBank/DDBJ whole genome shotgun (WGS) entry which is preliminary data.</text>
</comment>
<dbReference type="EMBL" id="MRCB01000017">
    <property type="protein sequence ID" value="OKH21833.1"/>
    <property type="molecule type" value="Genomic_DNA"/>
</dbReference>
<dbReference type="AlphaFoldDB" id="A0A1U7HE25"/>
<name>A0A1U7HE25_9CYAN</name>
<dbReference type="Gene3D" id="2.102.10.10">
    <property type="entry name" value="Rieske [2Fe-2S] iron-sulphur domain"/>
    <property type="match status" value="1"/>
</dbReference>
<feature type="domain" description="Rieske" evidence="7">
    <location>
        <begin position="5"/>
        <end position="114"/>
    </location>
</feature>
<dbReference type="InterPro" id="IPR036922">
    <property type="entry name" value="Rieske_2Fe-2S_sf"/>
</dbReference>
<keyword evidence="2" id="KW-0479">Metal-binding</keyword>
<reference evidence="8 9" key="1">
    <citation type="submission" date="2016-11" db="EMBL/GenBank/DDBJ databases">
        <title>Draft Genome Sequences of Nine Cyanobacterial Strains from Diverse Habitats.</title>
        <authorList>
            <person name="Zhu T."/>
            <person name="Hou S."/>
            <person name="Lu X."/>
            <person name="Hess W.R."/>
        </authorList>
    </citation>
    <scope>NUCLEOTIDE SEQUENCE [LARGE SCALE GENOMIC DNA]</scope>
    <source>
        <strain evidence="8 9">NIES-593</strain>
    </source>
</reference>
<dbReference type="GO" id="GO:0016705">
    <property type="term" value="F:oxidoreductase activity, acting on paired donors, with incorporation or reduction of molecular oxygen"/>
    <property type="evidence" value="ECO:0007669"/>
    <property type="project" value="UniProtKB-ARBA"/>
</dbReference>
<dbReference type="InterPro" id="IPR017941">
    <property type="entry name" value="Rieske_2Fe-2S"/>
</dbReference>
<dbReference type="PANTHER" id="PTHR21496:SF0">
    <property type="entry name" value="RIESKE DOMAIN-CONTAINING PROTEIN"/>
    <property type="match status" value="1"/>
</dbReference>
<evidence type="ECO:0000256" key="4">
    <source>
        <dbReference type="ARBA" id="ARBA00023014"/>
    </source>
</evidence>
<dbReference type="STRING" id="1921803.NIES593_14245"/>
<evidence type="ECO:0000256" key="2">
    <source>
        <dbReference type="ARBA" id="ARBA00022723"/>
    </source>
</evidence>
<keyword evidence="4" id="KW-0411">Iron-sulfur</keyword>
<keyword evidence="3" id="KW-0408">Iron</keyword>
<evidence type="ECO:0000259" key="7">
    <source>
        <dbReference type="PROSITE" id="PS51296"/>
    </source>
</evidence>
<proteinExistence type="inferred from homology"/>
<comment type="similarity">
    <text evidence="6">Belongs to the bacterial ring-hydroxylating dioxygenase ferredoxin component family.</text>
</comment>
<dbReference type="PANTHER" id="PTHR21496">
    <property type="entry name" value="FERREDOXIN-RELATED"/>
    <property type="match status" value="1"/>
</dbReference>
<sequence>MSEFVKVAKVSEVLPDSLLAVEINGQRLLLVNLGQEFYAIDARCPHRNGPLEKGHLYENEGIIECPWHYYRYDVRTGKNLYPRNVYPADLTYLERDLKPLQHYRVRVEGDEILVEFHGDRKE</sequence>
<dbReference type="RefSeq" id="WP_073600223.1">
    <property type="nucleotide sequence ID" value="NZ_MRCB01000017.1"/>
</dbReference>